<accession>A0AAN0T311</accession>
<dbReference type="AlphaFoldDB" id="A0AAN0T311"/>
<sequence length="38" mass="4152">MAKILHFQFQSGSEQGGGRIQTAAFPGIRLKVQDSCFP</sequence>
<dbReference type="EMBL" id="CP010525">
    <property type="protein sequence ID" value="AJO21039.1"/>
    <property type="molecule type" value="Genomic_DNA"/>
</dbReference>
<protein>
    <submittedName>
        <fullName evidence="1">Uncharacterized protein</fullName>
    </submittedName>
</protein>
<gene>
    <name evidence="1" type="ORF">SB48_HM08orf00371</name>
</gene>
<name>A0AAN0T311_HEYCO</name>
<keyword evidence="2" id="KW-1185">Reference proteome</keyword>
<evidence type="ECO:0000313" key="1">
    <source>
        <dbReference type="EMBL" id="AJO21039.1"/>
    </source>
</evidence>
<proteinExistence type="predicted"/>
<organism evidence="1 2">
    <name type="scientific">Heyndrickxia coagulans</name>
    <name type="common">Weizmannia coagulans</name>
    <dbReference type="NCBI Taxonomy" id="1398"/>
    <lineage>
        <taxon>Bacteria</taxon>
        <taxon>Bacillati</taxon>
        <taxon>Bacillota</taxon>
        <taxon>Bacilli</taxon>
        <taxon>Bacillales</taxon>
        <taxon>Bacillaceae</taxon>
        <taxon>Heyndrickxia</taxon>
    </lineage>
</organism>
<reference evidence="2" key="1">
    <citation type="submission" date="2015-01" db="EMBL/GenBank/DDBJ databases">
        <title>Comparative genome analysis of Bacillus coagulans HM-08, Clostridium butyricum HM-68, Bacillus subtilis HM-66 and Bacillus paralicheniformis BL-09.</title>
        <authorList>
            <person name="Zhang H."/>
        </authorList>
    </citation>
    <scope>NUCLEOTIDE SEQUENCE [LARGE SCALE GENOMIC DNA]</scope>
    <source>
        <strain evidence="2">HM-08</strain>
    </source>
</reference>
<evidence type="ECO:0000313" key="2">
    <source>
        <dbReference type="Proteomes" id="UP000032024"/>
    </source>
</evidence>
<dbReference type="Proteomes" id="UP000032024">
    <property type="component" value="Chromosome"/>
</dbReference>